<evidence type="ECO:0000256" key="5">
    <source>
        <dbReference type="ARBA" id="ARBA00023136"/>
    </source>
</evidence>
<feature type="transmembrane region" description="Helical" evidence="6">
    <location>
        <begin position="238"/>
        <end position="259"/>
    </location>
</feature>
<dbReference type="PANTHER" id="PTHR43124">
    <property type="entry name" value="PURINE EFFLUX PUMP PBUE"/>
    <property type="match status" value="1"/>
</dbReference>
<feature type="transmembrane region" description="Helical" evidence="6">
    <location>
        <begin position="360"/>
        <end position="380"/>
    </location>
</feature>
<keyword evidence="3 6" id="KW-0812">Transmembrane</keyword>
<protein>
    <submittedName>
        <fullName evidence="8">Putative MFS family arabinose efflux permease</fullName>
    </submittedName>
</protein>
<organism evidence="8 9">
    <name type="scientific">Acidovorax delafieldii</name>
    <name type="common">Pseudomonas delafieldii</name>
    <dbReference type="NCBI Taxonomy" id="47920"/>
    <lineage>
        <taxon>Bacteria</taxon>
        <taxon>Pseudomonadati</taxon>
        <taxon>Pseudomonadota</taxon>
        <taxon>Betaproteobacteria</taxon>
        <taxon>Burkholderiales</taxon>
        <taxon>Comamonadaceae</taxon>
        <taxon>Acidovorax</taxon>
    </lineage>
</organism>
<proteinExistence type="predicted"/>
<feature type="transmembrane region" description="Helical" evidence="6">
    <location>
        <begin position="60"/>
        <end position="78"/>
    </location>
</feature>
<keyword evidence="4 6" id="KW-1133">Transmembrane helix</keyword>
<dbReference type="Gene3D" id="1.20.1250.20">
    <property type="entry name" value="MFS general substrate transporter like domains"/>
    <property type="match status" value="1"/>
</dbReference>
<dbReference type="AlphaFoldDB" id="A0A561XY16"/>
<feature type="transmembrane region" description="Helical" evidence="6">
    <location>
        <begin position="386"/>
        <end position="405"/>
    </location>
</feature>
<dbReference type="Proteomes" id="UP000321485">
    <property type="component" value="Unassembled WGS sequence"/>
</dbReference>
<dbReference type="CDD" id="cd17324">
    <property type="entry name" value="MFS_NepI_like"/>
    <property type="match status" value="1"/>
</dbReference>
<dbReference type="InterPro" id="IPR036259">
    <property type="entry name" value="MFS_trans_sf"/>
</dbReference>
<feature type="domain" description="Major facilitator superfamily (MFS) profile" evidence="7">
    <location>
        <begin position="24"/>
        <end position="414"/>
    </location>
</feature>
<comment type="caution">
    <text evidence="8">The sequence shown here is derived from an EMBL/GenBank/DDBJ whole genome shotgun (WGS) entry which is preliminary data.</text>
</comment>
<keyword evidence="2" id="KW-1003">Cell membrane</keyword>
<dbReference type="PROSITE" id="PS50850">
    <property type="entry name" value="MFS"/>
    <property type="match status" value="1"/>
</dbReference>
<accession>A0A561XY16</accession>
<dbReference type="GO" id="GO:0022857">
    <property type="term" value="F:transmembrane transporter activity"/>
    <property type="evidence" value="ECO:0007669"/>
    <property type="project" value="InterPro"/>
</dbReference>
<dbReference type="GO" id="GO:0005886">
    <property type="term" value="C:plasma membrane"/>
    <property type="evidence" value="ECO:0007669"/>
    <property type="project" value="UniProtKB-SubCell"/>
</dbReference>
<reference evidence="8 9" key="1">
    <citation type="journal article" date="2015" name="Stand. Genomic Sci.">
        <title>Genomic Encyclopedia of Bacterial and Archaeal Type Strains, Phase III: the genomes of soil and plant-associated and newly described type strains.</title>
        <authorList>
            <person name="Whitman W.B."/>
            <person name="Woyke T."/>
            <person name="Klenk H.P."/>
            <person name="Zhou Y."/>
            <person name="Lilburn T.G."/>
            <person name="Beck B.J."/>
            <person name="De Vos P."/>
            <person name="Vandamme P."/>
            <person name="Eisen J.A."/>
            <person name="Garrity G."/>
            <person name="Hugenholtz P."/>
            <person name="Kyrpides N.C."/>
        </authorList>
    </citation>
    <scope>NUCLEOTIDE SEQUENCE [LARGE SCALE GENOMIC DNA]</scope>
    <source>
        <strain evidence="8 9">DSM 64</strain>
    </source>
</reference>
<dbReference type="InterPro" id="IPR050189">
    <property type="entry name" value="MFS_Efflux_Transporters"/>
</dbReference>
<dbReference type="PANTHER" id="PTHR43124:SF3">
    <property type="entry name" value="CHLORAMPHENICOL EFFLUX PUMP RV0191"/>
    <property type="match status" value="1"/>
</dbReference>
<evidence type="ECO:0000313" key="9">
    <source>
        <dbReference type="Proteomes" id="UP000321485"/>
    </source>
</evidence>
<evidence type="ECO:0000313" key="8">
    <source>
        <dbReference type="EMBL" id="TWG41002.1"/>
    </source>
</evidence>
<evidence type="ECO:0000256" key="2">
    <source>
        <dbReference type="ARBA" id="ARBA00022475"/>
    </source>
</evidence>
<feature type="transmembrane region" description="Helical" evidence="6">
    <location>
        <begin position="149"/>
        <end position="168"/>
    </location>
</feature>
<keyword evidence="5 6" id="KW-0472">Membrane</keyword>
<dbReference type="InterPro" id="IPR011701">
    <property type="entry name" value="MFS"/>
</dbReference>
<dbReference type="Pfam" id="PF07690">
    <property type="entry name" value="MFS_1"/>
    <property type="match status" value="1"/>
</dbReference>
<dbReference type="EMBL" id="VJWE01000002">
    <property type="protein sequence ID" value="TWG41002.1"/>
    <property type="molecule type" value="Genomic_DNA"/>
</dbReference>
<name>A0A561XY16_ACIDE</name>
<feature type="transmembrane region" description="Helical" evidence="6">
    <location>
        <begin position="265"/>
        <end position="289"/>
    </location>
</feature>
<gene>
    <name evidence="8" type="ORF">ATF69_0291</name>
</gene>
<feature type="transmembrane region" description="Helical" evidence="6">
    <location>
        <begin position="115"/>
        <end position="137"/>
    </location>
</feature>
<evidence type="ECO:0000256" key="4">
    <source>
        <dbReference type="ARBA" id="ARBA00022989"/>
    </source>
</evidence>
<evidence type="ECO:0000259" key="7">
    <source>
        <dbReference type="PROSITE" id="PS50850"/>
    </source>
</evidence>
<feature type="transmembrane region" description="Helical" evidence="6">
    <location>
        <begin position="323"/>
        <end position="340"/>
    </location>
</feature>
<dbReference type="SUPFAM" id="SSF103473">
    <property type="entry name" value="MFS general substrate transporter"/>
    <property type="match status" value="1"/>
</dbReference>
<comment type="subcellular location">
    <subcellularLocation>
        <location evidence="1">Cell membrane</location>
        <topology evidence="1">Multi-pass membrane protein</topology>
    </subcellularLocation>
</comment>
<dbReference type="InterPro" id="IPR020846">
    <property type="entry name" value="MFS_dom"/>
</dbReference>
<feature type="transmembrane region" description="Helical" evidence="6">
    <location>
        <begin position="90"/>
        <end position="109"/>
    </location>
</feature>
<evidence type="ECO:0000256" key="6">
    <source>
        <dbReference type="SAM" id="Phobius"/>
    </source>
</evidence>
<evidence type="ECO:0000256" key="1">
    <source>
        <dbReference type="ARBA" id="ARBA00004651"/>
    </source>
</evidence>
<sequence length="419" mass="42953">MPPRASNLALAAPQSGHMTSSSTMLRVISLAAFCSMASMRVCDPMLVSLAREFSVTTGDASAVIAAFAVSYGVLQLFYGPLGDRLGKVRVVIGATFACALFSGVTALAPTLPVLVAARAAMGASAAGIIPLSMAWIGDNVPYEQRQETLAQLMVATVSGMMAGQWFGGFAVEALGWRAAFVVLSLLFLTAASLLWRQARAMAASTPAPAAGGAVPPAFSLSAYLANTAALLRMPRVRWVLTVVAVEGALAFGTLAFVPARMVDGFGLSASAAGGVMVLYGVGGLIYSLLARRWLALLGERGLALMGASLIAAGLLLLAWGPVAAWGVLGCFFAGVGFYMLHNTLQVQATQMAPEARGTAVTLFACLLFLGQSLGVLLVAASVDRGWIAPVFSVAALGVLVLGALVSRKVNGRVAVPAGA</sequence>
<evidence type="ECO:0000256" key="3">
    <source>
        <dbReference type="ARBA" id="ARBA00022692"/>
    </source>
</evidence>
<feature type="transmembrane region" description="Helical" evidence="6">
    <location>
        <begin position="174"/>
        <end position="195"/>
    </location>
</feature>
<feature type="transmembrane region" description="Helical" evidence="6">
    <location>
        <begin position="301"/>
        <end position="317"/>
    </location>
</feature>